<evidence type="ECO:0000313" key="2">
    <source>
        <dbReference type="EMBL" id="MCR0235287.1"/>
    </source>
</evidence>
<dbReference type="AlphaFoldDB" id="A0AAP2XU80"/>
<organism evidence="2 3">
    <name type="scientific">Clostridium innocuum</name>
    <dbReference type="NCBI Taxonomy" id="1522"/>
    <lineage>
        <taxon>Bacteria</taxon>
        <taxon>Bacillati</taxon>
        <taxon>Bacillota</taxon>
        <taxon>Clostridia</taxon>
        <taxon>Eubacteriales</taxon>
        <taxon>Clostridiaceae</taxon>
        <taxon>Clostridium</taxon>
    </lineage>
</organism>
<sequence>MQEMSFEYGGYHFIPERQFTKREDDFFKITRRLKTDKELGFFAADYYGKGSQKFSYSYDDFYAASTDKKCDIFRCVENGRLYVPCQYELQQYIDGKQQEIPQGHTSMPRERGQNKERRNAYER</sequence>
<name>A0AAP2XU80_CLOIN</name>
<dbReference type="EMBL" id="JAKTMA010000058">
    <property type="protein sequence ID" value="MCR0235287.1"/>
    <property type="molecule type" value="Genomic_DNA"/>
</dbReference>
<dbReference type="Proteomes" id="UP001203972">
    <property type="component" value="Unassembled WGS sequence"/>
</dbReference>
<dbReference type="RefSeq" id="WP_008818002.1">
    <property type="nucleotide sequence ID" value="NZ_BAABXQ010000007.1"/>
</dbReference>
<feature type="region of interest" description="Disordered" evidence="1">
    <location>
        <begin position="96"/>
        <end position="123"/>
    </location>
</feature>
<accession>A0AAP2XU80</accession>
<reference evidence="2" key="1">
    <citation type="journal article" date="2022" name="Clin. Infect. Dis.">
        <title>Association between Clostridium innocuum and antibiotic-associated diarrhea in adults and children: A cross-sectional study and comparative genomics analysis.</title>
        <authorList>
            <person name="Cherny K.E."/>
            <person name="Muscat E.B."/>
            <person name="Balaji A."/>
            <person name="Mukherjee J."/>
            <person name="Ozer E.A."/>
            <person name="Angarone M.P."/>
            <person name="Hauser A.R."/>
            <person name="Sichel J.S."/>
            <person name="Amponsah E."/>
            <person name="Kociolek L.K."/>
        </authorList>
    </citation>
    <scope>NUCLEOTIDE SEQUENCE</scope>
    <source>
        <strain evidence="2">NU1-AC-029v</strain>
    </source>
</reference>
<protein>
    <submittedName>
        <fullName evidence="2">Uncharacterized protein</fullName>
    </submittedName>
</protein>
<evidence type="ECO:0000256" key="1">
    <source>
        <dbReference type="SAM" id="MobiDB-lite"/>
    </source>
</evidence>
<feature type="compositionally biased region" description="Basic and acidic residues" evidence="1">
    <location>
        <begin position="107"/>
        <end position="123"/>
    </location>
</feature>
<gene>
    <name evidence="2" type="ORF">MKC95_21195</name>
</gene>
<proteinExistence type="predicted"/>
<comment type="caution">
    <text evidence="2">The sequence shown here is derived from an EMBL/GenBank/DDBJ whole genome shotgun (WGS) entry which is preliminary data.</text>
</comment>
<evidence type="ECO:0000313" key="3">
    <source>
        <dbReference type="Proteomes" id="UP001203972"/>
    </source>
</evidence>